<dbReference type="GO" id="GO:0016705">
    <property type="term" value="F:oxidoreductase activity, acting on paired donors, with incorporation or reduction of molecular oxygen"/>
    <property type="evidence" value="ECO:0007669"/>
    <property type="project" value="InterPro"/>
</dbReference>
<dbReference type="SUPFAM" id="SSF48264">
    <property type="entry name" value="Cytochrome P450"/>
    <property type="match status" value="2"/>
</dbReference>
<protein>
    <recommendedName>
        <fullName evidence="8">Cytochrome P450</fullName>
    </recommendedName>
</protein>
<keyword evidence="3 4" id="KW-0479">Metal-binding</keyword>
<keyword evidence="3 4" id="KW-0349">Heme</keyword>
<accession>A0A835XGA5</accession>
<dbReference type="Pfam" id="PF00067">
    <property type="entry name" value="p450"/>
    <property type="match status" value="2"/>
</dbReference>
<dbReference type="PRINTS" id="PR00463">
    <property type="entry name" value="EP450I"/>
</dbReference>
<feature type="compositionally biased region" description="Acidic residues" evidence="5">
    <location>
        <begin position="325"/>
        <end position="341"/>
    </location>
</feature>
<gene>
    <name evidence="6" type="ORF">HYH03_018824</name>
</gene>
<evidence type="ECO:0000256" key="2">
    <source>
        <dbReference type="ARBA" id="ARBA00010617"/>
    </source>
</evidence>
<dbReference type="Gene3D" id="1.10.630.10">
    <property type="entry name" value="Cytochrome P450"/>
    <property type="match status" value="2"/>
</dbReference>
<dbReference type="PROSITE" id="PS00086">
    <property type="entry name" value="CYTOCHROME_P450"/>
    <property type="match status" value="1"/>
</dbReference>
<dbReference type="GO" id="GO:0005506">
    <property type="term" value="F:iron ion binding"/>
    <property type="evidence" value="ECO:0007669"/>
    <property type="project" value="InterPro"/>
</dbReference>
<dbReference type="CDD" id="cd00302">
    <property type="entry name" value="cytochrome_P450"/>
    <property type="match status" value="1"/>
</dbReference>
<feature type="binding site" description="axial binding residue" evidence="3">
    <location>
        <position position="579"/>
    </location>
    <ligand>
        <name>heme</name>
        <dbReference type="ChEBI" id="CHEBI:30413"/>
    </ligand>
    <ligandPart>
        <name>Fe</name>
        <dbReference type="ChEBI" id="CHEBI:18248"/>
    </ligandPart>
</feature>
<sequence>MADHGDLSKLPSPPASSWLLGHVPDLLRPDYHRVILQWANKYGKAFRVRVLTEWTVVVADPALAAQALTHIPGRTANYTLIDEVCGGPGVVSMFGTLDEEAWRNTRKATAPAFSMANVRRYYGGVLSSAGELLEAIDREQAALGWVEAEPLLQRLMLRATLEGLFEVPDATQVPGFDTLATNITLLMTEANAQITDPIRKAFYATPLAPLLSKHVARCRTALKSIVAFHTNTATRVLSRPEPEPGNTLLWACLHRLRHPRTGRPLTPKQLHPEVGMYTTAGFDTTTSSTGWCMYAAAMQPSEQEAVARELREAGVFGRGAVLEAEREEEGGAEYGEGDGEGQEGAANRGPRRLLRLDPGRCPGPEELARLPRLNAFINEVLRMYSPTALAAERQVGDQPVRLGGLVLPPRTTVWPMTCPPSPPPACPYVCPPRLPPDRQAGGGPARAPGGPGAAPTHHRLAHDLPPLPPSPLPLCLPPPYPLTGRQVGDQPVRLGGLVLPPRTTVWPMTYALHMGADNWGDPEAFRPDRWLEDPRCAFARQGVDGGPQEAAGVGAAEGGPRSEEPPRRFLPFGAGPKNCVGQNFGHTVLRSLVGLLLSRYVVRLGPDMGPDGPSAEETAVLTQVAVITKLRRLRLRFQPRD</sequence>
<comment type="similarity">
    <text evidence="2 4">Belongs to the cytochrome P450 family.</text>
</comment>
<evidence type="ECO:0008006" key="8">
    <source>
        <dbReference type="Google" id="ProtNLM"/>
    </source>
</evidence>
<feature type="region of interest" description="Disordered" evidence="5">
    <location>
        <begin position="542"/>
        <end position="567"/>
    </location>
</feature>
<dbReference type="PANTHER" id="PTHR24305">
    <property type="entry name" value="CYTOCHROME P450"/>
    <property type="match status" value="1"/>
</dbReference>
<keyword evidence="4" id="KW-0560">Oxidoreductase</keyword>
<evidence type="ECO:0000256" key="3">
    <source>
        <dbReference type="PIRSR" id="PIRSR602401-1"/>
    </source>
</evidence>
<comment type="caution">
    <text evidence="6">The sequence shown here is derived from an EMBL/GenBank/DDBJ whole genome shotgun (WGS) entry which is preliminary data.</text>
</comment>
<name>A0A835XGA5_9CHLO</name>
<comment type="cofactor">
    <cofactor evidence="1 3">
        <name>heme</name>
        <dbReference type="ChEBI" id="CHEBI:30413"/>
    </cofactor>
</comment>
<dbReference type="InterPro" id="IPR036396">
    <property type="entry name" value="Cyt_P450_sf"/>
</dbReference>
<keyword evidence="7" id="KW-1185">Reference proteome</keyword>
<dbReference type="PANTHER" id="PTHR24305:SF166">
    <property type="entry name" value="CYTOCHROME P450 12A4, MITOCHONDRIAL-RELATED"/>
    <property type="match status" value="1"/>
</dbReference>
<dbReference type="OrthoDB" id="1470350at2759"/>
<reference evidence="6" key="1">
    <citation type="journal article" date="2020" name="bioRxiv">
        <title>Comparative genomics of Chlamydomonas.</title>
        <authorList>
            <person name="Craig R.J."/>
            <person name="Hasan A.R."/>
            <person name="Ness R.W."/>
            <person name="Keightley P.D."/>
        </authorList>
    </citation>
    <scope>NUCLEOTIDE SEQUENCE</scope>
    <source>
        <strain evidence="6">CCAP 11/70</strain>
    </source>
</reference>
<dbReference type="Proteomes" id="UP000612055">
    <property type="component" value="Unassembled WGS sequence"/>
</dbReference>
<dbReference type="InterPro" id="IPR050121">
    <property type="entry name" value="Cytochrome_P450_monoxygenase"/>
</dbReference>
<evidence type="ECO:0000313" key="7">
    <source>
        <dbReference type="Proteomes" id="UP000612055"/>
    </source>
</evidence>
<proteinExistence type="inferred from homology"/>
<evidence type="ECO:0000256" key="4">
    <source>
        <dbReference type="RuleBase" id="RU000461"/>
    </source>
</evidence>
<feature type="region of interest" description="Disordered" evidence="5">
    <location>
        <begin position="324"/>
        <end position="353"/>
    </location>
</feature>
<keyword evidence="3 4" id="KW-0408">Iron</keyword>
<dbReference type="InterPro" id="IPR001128">
    <property type="entry name" value="Cyt_P450"/>
</dbReference>
<feature type="compositionally biased region" description="Gly residues" evidence="5">
    <location>
        <begin position="440"/>
        <end position="452"/>
    </location>
</feature>
<dbReference type="InterPro" id="IPR002401">
    <property type="entry name" value="Cyt_P450_E_grp-I"/>
</dbReference>
<dbReference type="GO" id="GO:0004497">
    <property type="term" value="F:monooxygenase activity"/>
    <property type="evidence" value="ECO:0007669"/>
    <property type="project" value="UniProtKB-KW"/>
</dbReference>
<dbReference type="PRINTS" id="PR00385">
    <property type="entry name" value="P450"/>
</dbReference>
<feature type="region of interest" description="Disordered" evidence="5">
    <location>
        <begin position="437"/>
        <end position="469"/>
    </location>
</feature>
<dbReference type="AlphaFoldDB" id="A0A835XGA5"/>
<evidence type="ECO:0000256" key="5">
    <source>
        <dbReference type="SAM" id="MobiDB-lite"/>
    </source>
</evidence>
<evidence type="ECO:0000313" key="6">
    <source>
        <dbReference type="EMBL" id="KAG2482243.1"/>
    </source>
</evidence>
<dbReference type="EMBL" id="JAEHOE010000240">
    <property type="protein sequence ID" value="KAG2482243.1"/>
    <property type="molecule type" value="Genomic_DNA"/>
</dbReference>
<dbReference type="InterPro" id="IPR017972">
    <property type="entry name" value="Cyt_P450_CS"/>
</dbReference>
<dbReference type="GO" id="GO:0020037">
    <property type="term" value="F:heme binding"/>
    <property type="evidence" value="ECO:0007669"/>
    <property type="project" value="InterPro"/>
</dbReference>
<organism evidence="6 7">
    <name type="scientific">Edaphochlamys debaryana</name>
    <dbReference type="NCBI Taxonomy" id="47281"/>
    <lineage>
        <taxon>Eukaryota</taxon>
        <taxon>Viridiplantae</taxon>
        <taxon>Chlorophyta</taxon>
        <taxon>core chlorophytes</taxon>
        <taxon>Chlorophyceae</taxon>
        <taxon>CS clade</taxon>
        <taxon>Chlamydomonadales</taxon>
        <taxon>Chlamydomonadales incertae sedis</taxon>
        <taxon>Edaphochlamys</taxon>
    </lineage>
</organism>
<evidence type="ECO:0000256" key="1">
    <source>
        <dbReference type="ARBA" id="ARBA00001971"/>
    </source>
</evidence>
<keyword evidence="4" id="KW-0503">Monooxygenase</keyword>